<gene>
    <name evidence="2" type="ORF">SAMN05443429_11150</name>
</gene>
<accession>A0A1M6H740</accession>
<feature type="transmembrane region" description="Helical" evidence="1">
    <location>
        <begin position="72"/>
        <end position="96"/>
    </location>
</feature>
<dbReference type="Proteomes" id="UP000184335">
    <property type="component" value="Unassembled WGS sequence"/>
</dbReference>
<feature type="transmembrane region" description="Helical" evidence="1">
    <location>
        <begin position="36"/>
        <end position="60"/>
    </location>
</feature>
<dbReference type="RefSeq" id="WP_073180730.1">
    <property type="nucleotide sequence ID" value="NZ_FQYI01000011.1"/>
</dbReference>
<evidence type="ECO:0000256" key="1">
    <source>
        <dbReference type="SAM" id="Phobius"/>
    </source>
</evidence>
<dbReference type="EMBL" id="FQYI01000011">
    <property type="protein sequence ID" value="SHJ17929.1"/>
    <property type="molecule type" value="Genomic_DNA"/>
</dbReference>
<proteinExistence type="predicted"/>
<reference evidence="2 3" key="1">
    <citation type="submission" date="2016-11" db="EMBL/GenBank/DDBJ databases">
        <authorList>
            <person name="Jaros S."/>
            <person name="Januszkiewicz K."/>
            <person name="Wedrychowicz H."/>
        </authorList>
    </citation>
    <scope>NUCLEOTIDE SEQUENCE [LARGE SCALE GENOMIC DNA]</scope>
    <source>
        <strain evidence="2 3">DSM 25479</strain>
    </source>
</reference>
<keyword evidence="1" id="KW-0812">Transmembrane</keyword>
<feature type="transmembrane region" description="Helical" evidence="1">
    <location>
        <begin position="333"/>
        <end position="352"/>
    </location>
</feature>
<evidence type="ECO:0000313" key="2">
    <source>
        <dbReference type="EMBL" id="SHJ17929.1"/>
    </source>
</evidence>
<dbReference type="InterPro" id="IPR025519">
    <property type="entry name" value="DUF4407"/>
</dbReference>
<keyword evidence="3" id="KW-1185">Reference proteome</keyword>
<dbReference type="STRING" id="1118202.SAMN05443429_11150"/>
<feature type="transmembrane region" description="Helical" evidence="1">
    <location>
        <begin position="128"/>
        <end position="151"/>
    </location>
</feature>
<dbReference type="Pfam" id="PF14362">
    <property type="entry name" value="DUF4407"/>
    <property type="match status" value="1"/>
</dbReference>
<dbReference type="AlphaFoldDB" id="A0A1M6H740"/>
<sequence>MGILHKPHRGLHALSGEDVNLITQINAPKINRNFNVIGFLVMLILIGCILSVLAFTINILEGSSKLMSVPAALFFGLAVTNIYILLLYTISPPLLFDKSMLSRKQKNEKNFVFQENTRRFREWLTPSLLLRVGFIILFAVILAQPLNVLFFEKEIQTEIDAYKMHLKSEMILSADSLRILDEKKLFDEFHNSAVFISKADSTELARHATTVDEKAEKDWAYLQQASRLKRNLALLSGKTDMASQVRKEGILRSFSEITEQQIASDAEFLENQISVNLSDPLLQKRFDGYAEKLRGIITQKHISNQRTATVIDNNNFYIRKIMLVYETLPQAKLLTFISLIVFLVPIILKFQIRQIRFGKNESFYTVKQQAEHDIVLKNYRKFKRRFGEIFTENQQVYHGRALAVLHKDLTILEKIKPEKARAIREEIGGRYSAVPEFYEKYADPPFNLIERKKTIRERSQKDFLAELYREE</sequence>
<keyword evidence="1" id="KW-1133">Transmembrane helix</keyword>
<evidence type="ECO:0000313" key="3">
    <source>
        <dbReference type="Proteomes" id="UP000184335"/>
    </source>
</evidence>
<keyword evidence="1" id="KW-0472">Membrane</keyword>
<protein>
    <recommendedName>
        <fullName evidence="4">DUF4407 domain-containing protein</fullName>
    </recommendedName>
</protein>
<evidence type="ECO:0008006" key="4">
    <source>
        <dbReference type="Google" id="ProtNLM"/>
    </source>
</evidence>
<name>A0A1M6H740_9FLAO</name>
<dbReference type="OrthoDB" id="639894at2"/>
<organism evidence="2 3">
    <name type="scientific">Cruoricaptor ignavus</name>
    <dbReference type="NCBI Taxonomy" id="1118202"/>
    <lineage>
        <taxon>Bacteria</taxon>
        <taxon>Pseudomonadati</taxon>
        <taxon>Bacteroidota</taxon>
        <taxon>Flavobacteriia</taxon>
        <taxon>Flavobacteriales</taxon>
        <taxon>Weeksellaceae</taxon>
        <taxon>Cruoricaptor</taxon>
    </lineage>
</organism>